<comment type="similarity">
    <text evidence="2">Belongs to the mitochondrion-specific ribosomal protein mL67 family.</text>
</comment>
<dbReference type="GO" id="GO:0000150">
    <property type="term" value="F:DNA strand exchange activity"/>
    <property type="evidence" value="ECO:0007669"/>
    <property type="project" value="InterPro"/>
</dbReference>
<evidence type="ECO:0000256" key="3">
    <source>
        <dbReference type="ARBA" id="ARBA00022980"/>
    </source>
</evidence>
<dbReference type="GO" id="GO:0003697">
    <property type="term" value="F:single-stranded DNA binding"/>
    <property type="evidence" value="ECO:0007669"/>
    <property type="project" value="InterPro"/>
</dbReference>
<reference evidence="11 12" key="2">
    <citation type="journal article" date="2021" name="Curr. Genet.">
        <title>Genetic response to nitrogen starvation in the aggressive Eucalyptus foliar pathogen Teratosphaeria destructans.</title>
        <authorList>
            <person name="Havenga M."/>
            <person name="Wingfield B.D."/>
            <person name="Wingfield M.J."/>
            <person name="Dreyer L.L."/>
            <person name="Roets F."/>
            <person name="Aylward J."/>
        </authorList>
    </citation>
    <scope>NUCLEOTIDE SEQUENCE [LARGE SCALE GENOMIC DNA]</scope>
    <source>
        <strain evidence="11">CMW44962</strain>
    </source>
</reference>
<dbReference type="InterPro" id="IPR024629">
    <property type="entry name" value="Ribosomal_mL67"/>
</dbReference>
<keyword evidence="9" id="KW-0175">Coiled coil</keyword>
<dbReference type="OrthoDB" id="5333655at2759"/>
<evidence type="ECO:0000256" key="8">
    <source>
        <dbReference type="ARBA" id="ARBA00035185"/>
    </source>
</evidence>
<gene>
    <name evidence="11" type="ORF">Tdes44962_MAKER08276</name>
</gene>
<accession>A0A9W7SX17</accession>
<protein>
    <recommendedName>
        <fullName evidence="8">Large ribosomal subunit protein mL67</fullName>
    </recommendedName>
</protein>
<comment type="caution">
    <text evidence="11">The sequence shown here is derived from an EMBL/GenBank/DDBJ whole genome shotgun (WGS) entry which is preliminary data.</text>
</comment>
<dbReference type="GO" id="GO:0005840">
    <property type="term" value="C:ribosome"/>
    <property type="evidence" value="ECO:0007669"/>
    <property type="project" value="UniProtKB-KW"/>
</dbReference>
<evidence type="ECO:0000256" key="1">
    <source>
        <dbReference type="ARBA" id="ARBA00004173"/>
    </source>
</evidence>
<evidence type="ECO:0000256" key="6">
    <source>
        <dbReference type="ARBA" id="ARBA00023163"/>
    </source>
</evidence>
<evidence type="ECO:0000313" key="11">
    <source>
        <dbReference type="EMBL" id="KAH9838127.1"/>
    </source>
</evidence>
<keyword evidence="7" id="KW-0687">Ribonucleoprotein</keyword>
<feature type="compositionally biased region" description="Basic and acidic residues" evidence="10">
    <location>
        <begin position="527"/>
        <end position="536"/>
    </location>
</feature>
<evidence type="ECO:0000256" key="9">
    <source>
        <dbReference type="SAM" id="Coils"/>
    </source>
</evidence>
<evidence type="ECO:0000256" key="4">
    <source>
        <dbReference type="ARBA" id="ARBA00023015"/>
    </source>
</evidence>
<proteinExistence type="inferred from homology"/>
<evidence type="ECO:0000256" key="2">
    <source>
        <dbReference type="ARBA" id="ARBA00010741"/>
    </source>
</evidence>
<comment type="subcellular location">
    <subcellularLocation>
        <location evidence="1">Mitochondrion</location>
    </subcellularLocation>
</comment>
<dbReference type="PANTHER" id="PTHR28184:SF1">
    <property type="entry name" value="LARGE RIBOSOMAL SUBUNIT PROTEIN ML67"/>
    <property type="match status" value="1"/>
</dbReference>
<reference evidence="11 12" key="1">
    <citation type="journal article" date="2018" name="IMA Fungus">
        <title>IMA Genome-F 10: Nine draft genome sequences of Claviceps purpurea s.lat., including C. arundinis, C. humidiphila, and C. cf. spartinae, pseudomolecules for the pitch canker pathogen Fusarium circinatum, draft genome of Davidsoniella eucalypti, Grosmannia galeiformis, Quambalaria eucalypti, and Teratosphaeria destructans.</title>
        <authorList>
            <person name="Wingfield B.D."/>
            <person name="Liu M."/>
            <person name="Nguyen H.D."/>
            <person name="Lane F.A."/>
            <person name="Morgan S.W."/>
            <person name="De Vos L."/>
            <person name="Wilken P.M."/>
            <person name="Duong T.A."/>
            <person name="Aylward J."/>
            <person name="Coetzee M.P."/>
            <person name="Dadej K."/>
            <person name="De Beer Z.W."/>
            <person name="Findlay W."/>
            <person name="Havenga M."/>
            <person name="Kolarik M."/>
            <person name="Menzies J.G."/>
            <person name="Naidoo K."/>
            <person name="Pochopski O."/>
            <person name="Shoukouhi P."/>
            <person name="Santana Q.C."/>
            <person name="Seifert K.A."/>
            <person name="Soal N."/>
            <person name="Steenkamp E.T."/>
            <person name="Tatham C.T."/>
            <person name="van der Nest M.A."/>
            <person name="Wingfield M.J."/>
        </authorList>
    </citation>
    <scope>NUCLEOTIDE SEQUENCE [LARGE SCALE GENOMIC DNA]</scope>
    <source>
        <strain evidence="11">CMW44962</strain>
    </source>
</reference>
<sequence length="751" mass="85039">MRRPGPRGLPQGIGRYIYAYCHVRSKQVVYSFTHIPNEYRALKQLPDLGANNKDAALRKDLWKPLYTLCLPEGPVGQAQGLAVFRKLREWRKLHELHWEMPESLKMPFTEEHIDEKFKKRLENRGGNKKEHPHDLAKRAKKRMRVRLIQDQKANSVADLAAVLLEQDDMGDQMAQWKVATRAKERAQEVEEMRRLAEQARQGGIEKVEAEIKELGKRLEKVLAGEEDVEGLNRTRLRREIQLLELKQVRMEFAFRAVTRAEREAQHVKFQASEQSAQVKVAREFAELAEIAPKSEVARYEAKLARESIGENEPTSADAEQSTEAQELAKFDHKARLHQIQLLERKRVTGHSMATGSLPFIDGIKTEAAQWRALRAKPDFVVESNNLYKGSKAARALELQYLAEVADRDALQHIRSRIRKCQKLLEKDAGPGIEATQAHLNMLRIMERYMQLAATAAAKDLSTDMMAEANAIRTSVLEFAVRRAEENILTAQRAKRSNDIPRLERELAEAQKVLQEVCDTDVATAERNAAERTHRLPDNVQAGAVPEKPLDGEELSPNSLEQSAGHEDPAATTIEVDWASRLPSFPKHITEPLRKGSTVEPRQKRLKAPVFSTEGVTVKWQNIFDAEFAESWPENVKHERMGRARSTEGRRSTQHSVSAPLPETAAADEELASQTEESNPYAEGEQAPETRAEHRSAIFRVAKSQILRKVRELAQKTVRHGGEKGRHQSNAAKADRLGREVKPMKESSAQLG</sequence>
<keyword evidence="5" id="KW-0496">Mitochondrion</keyword>
<name>A0A9W7SX17_9PEZI</name>
<dbReference type="Proteomes" id="UP001138500">
    <property type="component" value="Unassembled WGS sequence"/>
</dbReference>
<keyword evidence="12" id="KW-1185">Reference proteome</keyword>
<dbReference type="GO" id="GO:1990904">
    <property type="term" value="C:ribonucleoprotein complex"/>
    <property type="evidence" value="ECO:0007669"/>
    <property type="project" value="UniProtKB-KW"/>
</dbReference>
<keyword evidence="3" id="KW-0689">Ribosomal protein</keyword>
<evidence type="ECO:0000256" key="7">
    <source>
        <dbReference type="ARBA" id="ARBA00023274"/>
    </source>
</evidence>
<dbReference type="PANTHER" id="PTHR28184">
    <property type="entry name" value="MITOCHONDRIAL HOMOLOGOUS RECOMBINATION PROTEIN 1"/>
    <property type="match status" value="1"/>
</dbReference>
<feature type="coiled-coil region" evidence="9">
    <location>
        <begin position="179"/>
        <end position="224"/>
    </location>
</feature>
<dbReference type="GO" id="GO:0003735">
    <property type="term" value="F:structural constituent of ribosome"/>
    <property type="evidence" value="ECO:0007669"/>
    <property type="project" value="TreeGrafter"/>
</dbReference>
<dbReference type="AlphaFoldDB" id="A0A9W7SX17"/>
<feature type="compositionally biased region" description="Basic and acidic residues" evidence="10">
    <location>
        <begin position="636"/>
        <end position="650"/>
    </location>
</feature>
<feature type="region of interest" description="Disordered" evidence="10">
    <location>
        <begin position="715"/>
        <end position="751"/>
    </location>
</feature>
<keyword evidence="4" id="KW-0805">Transcription regulation</keyword>
<feature type="region of interest" description="Disordered" evidence="10">
    <location>
        <begin position="636"/>
        <end position="696"/>
    </location>
</feature>
<organism evidence="11 12">
    <name type="scientific">Teratosphaeria destructans</name>
    <dbReference type="NCBI Taxonomy" id="418781"/>
    <lineage>
        <taxon>Eukaryota</taxon>
        <taxon>Fungi</taxon>
        <taxon>Dikarya</taxon>
        <taxon>Ascomycota</taxon>
        <taxon>Pezizomycotina</taxon>
        <taxon>Dothideomycetes</taxon>
        <taxon>Dothideomycetidae</taxon>
        <taxon>Mycosphaerellales</taxon>
        <taxon>Teratosphaeriaceae</taxon>
        <taxon>Teratosphaeria</taxon>
    </lineage>
</organism>
<feature type="compositionally biased region" description="Basic and acidic residues" evidence="10">
    <location>
        <begin position="732"/>
        <end position="744"/>
    </location>
</feature>
<evidence type="ECO:0000256" key="5">
    <source>
        <dbReference type="ARBA" id="ARBA00023128"/>
    </source>
</evidence>
<dbReference type="Pfam" id="PF12829">
    <property type="entry name" value="Mhr1"/>
    <property type="match status" value="1"/>
</dbReference>
<feature type="region of interest" description="Disordered" evidence="10">
    <location>
        <begin position="527"/>
        <end position="568"/>
    </location>
</feature>
<dbReference type="GO" id="GO:0005739">
    <property type="term" value="C:mitochondrion"/>
    <property type="evidence" value="ECO:0007669"/>
    <property type="project" value="UniProtKB-SubCell"/>
</dbReference>
<dbReference type="EMBL" id="RIBY02000746">
    <property type="protein sequence ID" value="KAH9838127.1"/>
    <property type="molecule type" value="Genomic_DNA"/>
</dbReference>
<keyword evidence="6" id="KW-0804">Transcription</keyword>
<evidence type="ECO:0000313" key="12">
    <source>
        <dbReference type="Proteomes" id="UP001138500"/>
    </source>
</evidence>
<evidence type="ECO:0000256" key="10">
    <source>
        <dbReference type="SAM" id="MobiDB-lite"/>
    </source>
</evidence>
<feature type="compositionally biased region" description="Basic and acidic residues" evidence="10">
    <location>
        <begin position="715"/>
        <end position="725"/>
    </location>
</feature>